<dbReference type="PhylomeDB" id="A0A068V0V4"/>
<sequence length="323" mass="36476">MEYQKTPSTNLLFLSFFFFVFHFPQLFFLAPSAAPQVSNYRCPVLGAGFAGLSVAWHLLQHGSRDLPLLVDIYDEVGICAGASGVAGGLLHPYSPEECWNSCWRTCVLKLQIGRASSLKCVEDGYRMDLATYISDDIFYIRGILRPAVSLKNINIMDHVRFKDYILYFSMDKHAAENLVPGLSVPLNVAFHMPEALNVHSQYYLENLWIFFSINCHLNKRVLQMHERWYQSIISFSGEYNAVVICLGARAAFLPEFSGILPLRTCRGVVTHMQLSDNIREEYPQHSPSILSDAWLAVQMSSKICIWAQHGNGGLQITQGLSQQ</sequence>
<dbReference type="OrthoDB" id="547145at2759"/>
<dbReference type="OMA" id="SSKICIW"/>
<name>A0A068V0V4_COFCA</name>
<feature type="domain" description="FAD dependent oxidoreductase" evidence="1">
    <location>
        <begin position="44"/>
        <end position="288"/>
    </location>
</feature>
<evidence type="ECO:0000313" key="3">
    <source>
        <dbReference type="Proteomes" id="UP000295252"/>
    </source>
</evidence>
<organism evidence="2 3">
    <name type="scientific">Coffea canephora</name>
    <name type="common">Robusta coffee</name>
    <dbReference type="NCBI Taxonomy" id="49390"/>
    <lineage>
        <taxon>Eukaryota</taxon>
        <taxon>Viridiplantae</taxon>
        <taxon>Streptophyta</taxon>
        <taxon>Embryophyta</taxon>
        <taxon>Tracheophyta</taxon>
        <taxon>Spermatophyta</taxon>
        <taxon>Magnoliopsida</taxon>
        <taxon>eudicotyledons</taxon>
        <taxon>Gunneridae</taxon>
        <taxon>Pentapetalae</taxon>
        <taxon>asterids</taxon>
        <taxon>lamiids</taxon>
        <taxon>Gentianales</taxon>
        <taxon>Rubiaceae</taxon>
        <taxon>Ixoroideae</taxon>
        <taxon>Gardenieae complex</taxon>
        <taxon>Bertiereae - Coffeeae clade</taxon>
        <taxon>Coffeeae</taxon>
        <taxon>Coffea</taxon>
    </lineage>
</organism>
<dbReference type="SUPFAM" id="SSF51971">
    <property type="entry name" value="Nucleotide-binding domain"/>
    <property type="match status" value="1"/>
</dbReference>
<reference evidence="3" key="1">
    <citation type="journal article" date="2014" name="Science">
        <title>The coffee genome provides insight into the convergent evolution of caffeine biosynthesis.</title>
        <authorList>
            <person name="Denoeud F."/>
            <person name="Carretero-Paulet L."/>
            <person name="Dereeper A."/>
            <person name="Droc G."/>
            <person name="Guyot R."/>
            <person name="Pietrella M."/>
            <person name="Zheng C."/>
            <person name="Alberti A."/>
            <person name="Anthony F."/>
            <person name="Aprea G."/>
            <person name="Aury J.M."/>
            <person name="Bento P."/>
            <person name="Bernard M."/>
            <person name="Bocs S."/>
            <person name="Campa C."/>
            <person name="Cenci A."/>
            <person name="Combes M.C."/>
            <person name="Crouzillat D."/>
            <person name="Da Silva C."/>
            <person name="Daddiego L."/>
            <person name="De Bellis F."/>
            <person name="Dussert S."/>
            <person name="Garsmeur O."/>
            <person name="Gayraud T."/>
            <person name="Guignon V."/>
            <person name="Jahn K."/>
            <person name="Jamilloux V."/>
            <person name="Joet T."/>
            <person name="Labadie K."/>
            <person name="Lan T."/>
            <person name="Leclercq J."/>
            <person name="Lepelley M."/>
            <person name="Leroy T."/>
            <person name="Li L.T."/>
            <person name="Librado P."/>
            <person name="Lopez L."/>
            <person name="Munoz A."/>
            <person name="Noel B."/>
            <person name="Pallavicini A."/>
            <person name="Perrotta G."/>
            <person name="Poncet V."/>
            <person name="Pot D."/>
            <person name="Priyono X."/>
            <person name="Rigoreau M."/>
            <person name="Rouard M."/>
            <person name="Rozas J."/>
            <person name="Tranchant-Dubreuil C."/>
            <person name="VanBuren R."/>
            <person name="Zhang Q."/>
            <person name="Andrade A.C."/>
            <person name="Argout X."/>
            <person name="Bertrand B."/>
            <person name="de Kochko A."/>
            <person name="Graziosi G."/>
            <person name="Henry R.J."/>
            <person name="Jayarama X."/>
            <person name="Ming R."/>
            <person name="Nagai C."/>
            <person name="Rounsley S."/>
            <person name="Sankoff D."/>
            <person name="Giuliano G."/>
            <person name="Albert V.A."/>
            <person name="Wincker P."/>
            <person name="Lashermes P."/>
        </authorList>
    </citation>
    <scope>NUCLEOTIDE SEQUENCE [LARGE SCALE GENOMIC DNA]</scope>
    <source>
        <strain evidence="3">cv. DH200-94</strain>
    </source>
</reference>
<evidence type="ECO:0000259" key="1">
    <source>
        <dbReference type="Pfam" id="PF01266"/>
    </source>
</evidence>
<dbReference type="InParanoid" id="A0A068V0V4"/>
<dbReference type="AlphaFoldDB" id="A0A068V0V4"/>
<dbReference type="Gene3D" id="3.50.50.60">
    <property type="entry name" value="FAD/NAD(P)-binding domain"/>
    <property type="match status" value="1"/>
</dbReference>
<accession>A0A068V0V4</accession>
<dbReference type="EMBL" id="HG739165">
    <property type="protein sequence ID" value="CDP14276.1"/>
    <property type="molecule type" value="Genomic_DNA"/>
</dbReference>
<dbReference type="PANTHER" id="PTHR13847">
    <property type="entry name" value="SARCOSINE DEHYDROGENASE-RELATED"/>
    <property type="match status" value="1"/>
</dbReference>
<dbReference type="InterPro" id="IPR036188">
    <property type="entry name" value="FAD/NAD-bd_sf"/>
</dbReference>
<keyword evidence="3" id="KW-1185">Reference proteome</keyword>
<dbReference type="STRING" id="49390.A0A068V0V4"/>
<evidence type="ECO:0000313" key="2">
    <source>
        <dbReference type="EMBL" id="CDP14276.1"/>
    </source>
</evidence>
<dbReference type="PANTHER" id="PTHR13847:SF261">
    <property type="entry name" value="FAD-DEPENDENT OXIDOREDUCTASE FAMILY PROTEIN"/>
    <property type="match status" value="1"/>
</dbReference>
<protein>
    <recommendedName>
        <fullName evidence="1">FAD dependent oxidoreductase domain-containing protein</fullName>
    </recommendedName>
</protein>
<dbReference type="GO" id="GO:0005737">
    <property type="term" value="C:cytoplasm"/>
    <property type="evidence" value="ECO:0007669"/>
    <property type="project" value="TreeGrafter"/>
</dbReference>
<gene>
    <name evidence="2" type="ORF">GSCOC_T00040577001</name>
</gene>
<dbReference type="Gramene" id="CDP14276">
    <property type="protein sequence ID" value="CDP14276"/>
    <property type="gene ID" value="GSCOC_T00040577001"/>
</dbReference>
<dbReference type="Proteomes" id="UP000295252">
    <property type="component" value="Chromosome VIII"/>
</dbReference>
<proteinExistence type="predicted"/>
<dbReference type="InterPro" id="IPR006076">
    <property type="entry name" value="FAD-dep_OxRdtase"/>
</dbReference>
<dbReference type="Gene3D" id="3.30.9.10">
    <property type="entry name" value="D-Amino Acid Oxidase, subunit A, domain 2"/>
    <property type="match status" value="1"/>
</dbReference>
<dbReference type="Pfam" id="PF01266">
    <property type="entry name" value="DAO"/>
    <property type="match status" value="1"/>
</dbReference>